<evidence type="ECO:0008006" key="4">
    <source>
        <dbReference type="Google" id="ProtNLM"/>
    </source>
</evidence>
<dbReference type="Proteomes" id="UP001597546">
    <property type="component" value="Unassembled WGS sequence"/>
</dbReference>
<name>A0ABW5TVB2_9SPHI</name>
<dbReference type="RefSeq" id="WP_379040239.1">
    <property type="nucleotide sequence ID" value="NZ_JBHSKW010000001.1"/>
</dbReference>
<evidence type="ECO:0000313" key="3">
    <source>
        <dbReference type="Proteomes" id="UP001597546"/>
    </source>
</evidence>
<proteinExistence type="predicted"/>
<feature type="transmembrane region" description="Helical" evidence="1">
    <location>
        <begin position="68"/>
        <end position="85"/>
    </location>
</feature>
<reference evidence="3" key="1">
    <citation type="journal article" date="2019" name="Int. J. Syst. Evol. Microbiol.">
        <title>The Global Catalogue of Microorganisms (GCM) 10K type strain sequencing project: providing services to taxonomists for standard genome sequencing and annotation.</title>
        <authorList>
            <consortium name="The Broad Institute Genomics Platform"/>
            <consortium name="The Broad Institute Genome Sequencing Center for Infectious Disease"/>
            <person name="Wu L."/>
            <person name="Ma J."/>
        </authorList>
    </citation>
    <scope>NUCLEOTIDE SEQUENCE [LARGE SCALE GENOMIC DNA]</scope>
    <source>
        <strain evidence="3">KCTC 42456</strain>
    </source>
</reference>
<feature type="transmembrane region" description="Helical" evidence="1">
    <location>
        <begin position="29"/>
        <end position="48"/>
    </location>
</feature>
<evidence type="ECO:0000256" key="1">
    <source>
        <dbReference type="SAM" id="Phobius"/>
    </source>
</evidence>
<dbReference type="EMBL" id="JBHULV010000044">
    <property type="protein sequence ID" value="MFD2732468.1"/>
    <property type="molecule type" value="Genomic_DNA"/>
</dbReference>
<sequence>MRLFVLLATFAMFCGIAFLFKVDDYISLSGRLAMCAMLLFSAITSYVYQEGIFLTYPDYINNVWKQKLILVNADLKIALAAGFILKDTAQITTFFLIVYFVATLPTEIKTCNDKVSVKRANHTGHGNWLFLIKIPALIFFVLWAYYFGLVL</sequence>
<accession>A0ABW5TVB2</accession>
<keyword evidence="1" id="KW-0472">Membrane</keyword>
<keyword evidence="1" id="KW-0812">Transmembrane</keyword>
<keyword evidence="3" id="KW-1185">Reference proteome</keyword>
<protein>
    <recommendedName>
        <fullName evidence="4">UbiA prenyltransferase family protein</fullName>
    </recommendedName>
</protein>
<organism evidence="2 3">
    <name type="scientific">Pedobacter alpinus</name>
    <dbReference type="NCBI Taxonomy" id="1590643"/>
    <lineage>
        <taxon>Bacteria</taxon>
        <taxon>Pseudomonadati</taxon>
        <taxon>Bacteroidota</taxon>
        <taxon>Sphingobacteriia</taxon>
        <taxon>Sphingobacteriales</taxon>
        <taxon>Sphingobacteriaceae</taxon>
        <taxon>Pedobacter</taxon>
    </lineage>
</organism>
<comment type="caution">
    <text evidence="2">The sequence shown here is derived from an EMBL/GenBank/DDBJ whole genome shotgun (WGS) entry which is preliminary data.</text>
</comment>
<keyword evidence="1" id="KW-1133">Transmembrane helix</keyword>
<feature type="transmembrane region" description="Helical" evidence="1">
    <location>
        <begin position="91"/>
        <end position="108"/>
    </location>
</feature>
<feature type="transmembrane region" description="Helical" evidence="1">
    <location>
        <begin position="128"/>
        <end position="148"/>
    </location>
</feature>
<evidence type="ECO:0000313" key="2">
    <source>
        <dbReference type="EMBL" id="MFD2732468.1"/>
    </source>
</evidence>
<gene>
    <name evidence="2" type="ORF">ACFSSE_12225</name>
</gene>